<evidence type="ECO:0000313" key="2">
    <source>
        <dbReference type="Proteomes" id="UP000075243"/>
    </source>
</evidence>
<organism evidence="1 2">
    <name type="scientific">Cajanus cajan</name>
    <name type="common">Pigeon pea</name>
    <name type="synonym">Cajanus indicus</name>
    <dbReference type="NCBI Taxonomy" id="3821"/>
    <lineage>
        <taxon>Eukaryota</taxon>
        <taxon>Viridiplantae</taxon>
        <taxon>Streptophyta</taxon>
        <taxon>Embryophyta</taxon>
        <taxon>Tracheophyta</taxon>
        <taxon>Spermatophyta</taxon>
        <taxon>Magnoliopsida</taxon>
        <taxon>eudicotyledons</taxon>
        <taxon>Gunneridae</taxon>
        <taxon>Pentapetalae</taxon>
        <taxon>rosids</taxon>
        <taxon>fabids</taxon>
        <taxon>Fabales</taxon>
        <taxon>Fabaceae</taxon>
        <taxon>Papilionoideae</taxon>
        <taxon>50 kb inversion clade</taxon>
        <taxon>NPAAA clade</taxon>
        <taxon>indigoferoid/millettioid clade</taxon>
        <taxon>Phaseoleae</taxon>
        <taxon>Cajanus</taxon>
    </lineage>
</organism>
<dbReference type="InterPro" id="IPR010608">
    <property type="entry name" value="DUF1195"/>
</dbReference>
<evidence type="ECO:0000313" key="1">
    <source>
        <dbReference type="EMBL" id="KYP72300.1"/>
    </source>
</evidence>
<dbReference type="Proteomes" id="UP000075243">
    <property type="component" value="Chromosome 2"/>
</dbReference>
<dbReference type="PANTHER" id="PTHR34358:SF7">
    <property type="entry name" value="SUGAR TRANSPORTER"/>
    <property type="match status" value="1"/>
</dbReference>
<name>A0A151TZ30_CAJCA</name>
<gene>
    <name evidence="1" type="ORF">KK1_004888</name>
</gene>
<reference evidence="1 2" key="1">
    <citation type="journal article" date="2012" name="Nat. Biotechnol.">
        <title>Draft genome sequence of pigeonpea (Cajanus cajan), an orphan legume crop of resource-poor farmers.</title>
        <authorList>
            <person name="Varshney R.K."/>
            <person name="Chen W."/>
            <person name="Li Y."/>
            <person name="Bharti A.K."/>
            <person name="Saxena R.K."/>
            <person name="Schlueter J.A."/>
            <person name="Donoghue M.T."/>
            <person name="Azam S."/>
            <person name="Fan G."/>
            <person name="Whaley A.M."/>
            <person name="Farmer A.D."/>
            <person name="Sheridan J."/>
            <person name="Iwata A."/>
            <person name="Tuteja R."/>
            <person name="Penmetsa R.V."/>
            <person name="Wu W."/>
            <person name="Upadhyaya H.D."/>
            <person name="Yang S.P."/>
            <person name="Shah T."/>
            <person name="Saxena K.B."/>
            <person name="Michael T."/>
            <person name="McCombie W.R."/>
            <person name="Yang B."/>
            <person name="Zhang G."/>
            <person name="Yang H."/>
            <person name="Wang J."/>
            <person name="Spillane C."/>
            <person name="Cook D.R."/>
            <person name="May G.D."/>
            <person name="Xu X."/>
            <person name="Jackson S.A."/>
        </authorList>
    </citation>
    <scope>NUCLEOTIDE SEQUENCE [LARGE SCALE GENOMIC DNA]</scope>
    <source>
        <strain evidence="2">cv. Asha</strain>
    </source>
</reference>
<dbReference type="EMBL" id="CM003604">
    <property type="protein sequence ID" value="KYP72300.1"/>
    <property type="molecule type" value="Genomic_DNA"/>
</dbReference>
<dbReference type="PANTHER" id="PTHR34358">
    <property type="entry name" value="OS03G0411600 PROTEIN"/>
    <property type="match status" value="1"/>
</dbReference>
<accession>A0A151TZ30</accession>
<proteinExistence type="predicted"/>
<dbReference type="OMA" id="SAMPINA"/>
<dbReference type="AlphaFoldDB" id="A0A151TZ30"/>
<dbReference type="Pfam" id="PF06708">
    <property type="entry name" value="DUF1195"/>
    <property type="match status" value="1"/>
</dbReference>
<sequence length="150" mass="17199">MKGEERVQNAKRKWVLAAIILLALCSIFTASLTLKCSPANLTPHSDSTTLHDFDVLEVEEREKVVRRMWDVYTQTKTALPRFWSHAFHAAYHHLLTHDPTVRDAAVTEIAKMSLRSLNLHLAPPISNHNPQYFFLSKIRSRVSINTLQLI</sequence>
<dbReference type="Gramene" id="C.cajan_04768.t">
    <property type="protein sequence ID" value="C.cajan_04768.t"/>
    <property type="gene ID" value="C.cajan_04768"/>
</dbReference>
<protein>
    <submittedName>
        <fullName evidence="1">Uncharacterized protein</fullName>
    </submittedName>
</protein>
<keyword evidence="2" id="KW-1185">Reference proteome</keyword>
<dbReference type="STRING" id="3821.A0A151TZ30"/>